<dbReference type="Proteomes" id="UP000018144">
    <property type="component" value="Unassembled WGS sequence"/>
</dbReference>
<feature type="signal peptide" evidence="1">
    <location>
        <begin position="1"/>
        <end position="15"/>
    </location>
</feature>
<evidence type="ECO:0000313" key="3">
    <source>
        <dbReference type="Proteomes" id="UP000018144"/>
    </source>
</evidence>
<keyword evidence="1" id="KW-0732">Signal</keyword>
<gene>
    <name evidence="2" type="ORF">PCON_02160</name>
</gene>
<dbReference type="AlphaFoldDB" id="U4LH41"/>
<protein>
    <submittedName>
        <fullName evidence="2">Uncharacterized protein</fullName>
    </submittedName>
</protein>
<reference evidence="2 3" key="1">
    <citation type="journal article" date="2013" name="PLoS Genet.">
        <title>The genome and development-dependent transcriptomes of Pyronema confluens: a window into fungal evolution.</title>
        <authorList>
            <person name="Traeger S."/>
            <person name="Altegoer F."/>
            <person name="Freitag M."/>
            <person name="Gabaldon T."/>
            <person name="Kempken F."/>
            <person name="Kumar A."/>
            <person name="Marcet-Houben M."/>
            <person name="Poggeler S."/>
            <person name="Stajich J.E."/>
            <person name="Nowrousian M."/>
        </authorList>
    </citation>
    <scope>NUCLEOTIDE SEQUENCE [LARGE SCALE GENOMIC DNA]</scope>
    <source>
        <strain evidence="3">CBS 100304</strain>
        <tissue evidence="2">Vegetative mycelium</tissue>
    </source>
</reference>
<organism evidence="2 3">
    <name type="scientific">Pyronema omphalodes (strain CBS 100304)</name>
    <name type="common">Pyronema confluens</name>
    <dbReference type="NCBI Taxonomy" id="1076935"/>
    <lineage>
        <taxon>Eukaryota</taxon>
        <taxon>Fungi</taxon>
        <taxon>Dikarya</taxon>
        <taxon>Ascomycota</taxon>
        <taxon>Pezizomycotina</taxon>
        <taxon>Pezizomycetes</taxon>
        <taxon>Pezizales</taxon>
        <taxon>Pyronemataceae</taxon>
        <taxon>Pyronema</taxon>
    </lineage>
</organism>
<keyword evidence="3" id="KW-1185">Reference proteome</keyword>
<sequence>MKLTILLAIPPILAAATAIANPEASPKEWPKKVGASKCANFNEDCKDIPCCNSPAFGCYKYEGPPAWRCHRFT</sequence>
<evidence type="ECO:0000313" key="2">
    <source>
        <dbReference type="EMBL" id="CCX15734.1"/>
    </source>
</evidence>
<name>U4LH41_PYROM</name>
<evidence type="ECO:0000256" key="1">
    <source>
        <dbReference type="SAM" id="SignalP"/>
    </source>
</evidence>
<proteinExistence type="predicted"/>
<accession>U4LH41</accession>
<feature type="chain" id="PRO_5013153050" evidence="1">
    <location>
        <begin position="16"/>
        <end position="73"/>
    </location>
</feature>
<dbReference type="EMBL" id="HF936252">
    <property type="protein sequence ID" value="CCX15734.1"/>
    <property type="molecule type" value="Genomic_DNA"/>
</dbReference>